<dbReference type="InterPro" id="IPR009003">
    <property type="entry name" value="Peptidase_S1_PA"/>
</dbReference>
<organism evidence="2 3">
    <name type="scientific">Leishmania mexicana (strain MHOM/GT/2001/U1103)</name>
    <dbReference type="NCBI Taxonomy" id="929439"/>
    <lineage>
        <taxon>Eukaryota</taxon>
        <taxon>Discoba</taxon>
        <taxon>Euglenozoa</taxon>
        <taxon>Kinetoplastea</taxon>
        <taxon>Metakinetoplastina</taxon>
        <taxon>Trypanosomatida</taxon>
        <taxon>Trypanosomatidae</taxon>
        <taxon>Leishmaniinae</taxon>
        <taxon>Leishmania</taxon>
    </lineage>
</organism>
<dbReference type="Proteomes" id="UP000007259">
    <property type="component" value="Chromosome 32"/>
</dbReference>
<dbReference type="PhylomeDB" id="E9B4F2"/>
<dbReference type="KEGG" id="lmi:LMXM_32_3130"/>
<proteinExistence type="predicted"/>
<dbReference type="EMBL" id="FR799585">
    <property type="protein sequence ID" value="CBZ30121.1"/>
    <property type="molecule type" value="Genomic_DNA"/>
</dbReference>
<dbReference type="GeneID" id="13452174"/>
<dbReference type="GO" id="GO:0006508">
    <property type="term" value="P:proteolysis"/>
    <property type="evidence" value="ECO:0007669"/>
    <property type="project" value="InterPro"/>
</dbReference>
<dbReference type="GO" id="GO:0004252">
    <property type="term" value="F:serine-type endopeptidase activity"/>
    <property type="evidence" value="ECO:0007669"/>
    <property type="project" value="InterPro"/>
</dbReference>
<protein>
    <recommendedName>
        <fullName evidence="1">Peptidase S1 domain-containing protein</fullName>
    </recommendedName>
</protein>
<reference evidence="2 3" key="1">
    <citation type="journal article" date="2011" name="Genome Res.">
        <title>Chromosome and gene copy number variation allow major structural change between species and strains of Leishmania.</title>
        <authorList>
            <person name="Rogers M.B."/>
            <person name="Hilley J.D."/>
            <person name="Dickens N.J."/>
            <person name="Wilkes J."/>
            <person name="Bates P.A."/>
            <person name="Depledge D.P."/>
            <person name="Harris D."/>
            <person name="Her Y."/>
            <person name="Herzyk P."/>
            <person name="Imamura H."/>
            <person name="Otto T.D."/>
            <person name="Sanders M."/>
            <person name="Seeger K."/>
            <person name="Dujardin J.C."/>
            <person name="Berriman M."/>
            <person name="Smith D.F."/>
            <person name="Hertz-Fowler C."/>
            <person name="Mottram J.C."/>
        </authorList>
    </citation>
    <scope>NUCLEOTIDE SEQUENCE [LARGE SCALE GENOMIC DNA]</scope>
    <source>
        <strain evidence="2 3">MHOM/GT/2001/U1103</strain>
    </source>
</reference>
<dbReference type="VEuPathDB" id="TriTrypDB:LmxM.32.3130"/>
<dbReference type="PROSITE" id="PS50240">
    <property type="entry name" value="TRYPSIN_DOM"/>
    <property type="match status" value="1"/>
</dbReference>
<dbReference type="OrthoDB" id="240599at2759"/>
<evidence type="ECO:0000259" key="1">
    <source>
        <dbReference type="PROSITE" id="PS50240"/>
    </source>
</evidence>
<feature type="domain" description="Peptidase S1" evidence="1">
    <location>
        <begin position="1"/>
        <end position="298"/>
    </location>
</feature>
<dbReference type="InterPro" id="IPR001254">
    <property type="entry name" value="Trypsin_dom"/>
</dbReference>
<sequence length="307" mass="32751">MVEGAAAAAAAGAGALAVASQRSGCCFPILSFLHVPGKMAKPLWLMMGTAFTFQTHEMVEAACGQPAAQPSLLLTAKHSFSPWGYTKDASQLKIPKEYQKLRFVIGRAYRTDADGRAVATDAVGLRLLAQHPIHDVALLGVDAPSWKLLQCATDDSPARPLDLAHAALPLCKEPYPAASDGLLIGFRGVGRLGELDTLDPSVLQRLPPHERDALLKDLQDVEGKQRRATTTVSILDARGMCKGVGDLATCYHGMSGGPLVTTTGQCAGVLYGHHPDAPGCIGYTPCADFAGWLEEEVQRYTKRCHEH</sequence>
<evidence type="ECO:0000313" key="2">
    <source>
        <dbReference type="EMBL" id="CBZ30121.1"/>
    </source>
</evidence>
<name>E9B4F2_LEIMU</name>
<dbReference type="SUPFAM" id="SSF50494">
    <property type="entry name" value="Trypsin-like serine proteases"/>
    <property type="match status" value="1"/>
</dbReference>
<dbReference type="RefSeq" id="XP_003878569.1">
    <property type="nucleotide sequence ID" value="XM_003878520.1"/>
</dbReference>
<keyword evidence="3" id="KW-1185">Reference proteome</keyword>
<accession>E9B4F2</accession>
<dbReference type="AlphaFoldDB" id="E9B4F2"/>
<evidence type="ECO:0000313" key="3">
    <source>
        <dbReference type="Proteomes" id="UP000007259"/>
    </source>
</evidence>
<dbReference type="OMA" id="ATCYHGM"/>
<gene>
    <name evidence="2" type="ORF">LMXM_32_3130</name>
</gene>